<evidence type="ECO:0000313" key="2">
    <source>
        <dbReference type="EMBL" id="CAF0995208.1"/>
    </source>
</evidence>
<dbReference type="AlphaFoldDB" id="A0A814GEC6"/>
<dbReference type="SUPFAM" id="SSF56281">
    <property type="entry name" value="Metallo-hydrolase/oxidoreductase"/>
    <property type="match status" value="1"/>
</dbReference>
<feature type="region of interest" description="Disordered" evidence="1">
    <location>
        <begin position="258"/>
        <end position="295"/>
    </location>
</feature>
<accession>A0A814GEC6</accession>
<dbReference type="Proteomes" id="UP000681722">
    <property type="component" value="Unassembled WGS sequence"/>
</dbReference>
<feature type="compositionally biased region" description="Basic and acidic residues" evidence="1">
    <location>
        <begin position="271"/>
        <end position="285"/>
    </location>
</feature>
<dbReference type="Proteomes" id="UP000663829">
    <property type="component" value="Unassembled WGS sequence"/>
</dbReference>
<dbReference type="Proteomes" id="UP000682733">
    <property type="component" value="Unassembled WGS sequence"/>
</dbReference>
<comment type="caution">
    <text evidence="2">The sequence shown here is derived from an EMBL/GenBank/DDBJ whole genome shotgun (WGS) entry which is preliminary data.</text>
</comment>
<dbReference type="EMBL" id="CAJNOQ010003097">
    <property type="protein sequence ID" value="CAF0995208.1"/>
    <property type="molecule type" value="Genomic_DNA"/>
</dbReference>
<dbReference type="EMBL" id="CAJOBC010003097">
    <property type="protein sequence ID" value="CAF3766894.1"/>
    <property type="molecule type" value="Genomic_DNA"/>
</dbReference>
<evidence type="ECO:0000313" key="5">
    <source>
        <dbReference type="EMBL" id="CAF4013849.1"/>
    </source>
</evidence>
<evidence type="ECO:0000313" key="4">
    <source>
        <dbReference type="EMBL" id="CAF3766894.1"/>
    </source>
</evidence>
<gene>
    <name evidence="2" type="ORF">GPM918_LOCUS13463</name>
    <name evidence="3" type="ORF">OVA965_LOCUS24133</name>
    <name evidence="4" type="ORF">SRO942_LOCUS13463</name>
    <name evidence="5" type="ORF">TMI583_LOCUS24855</name>
</gene>
<dbReference type="Proteomes" id="UP000677228">
    <property type="component" value="Unassembled WGS sequence"/>
</dbReference>
<proteinExistence type="predicted"/>
<dbReference type="EMBL" id="CAJOBA010035948">
    <property type="protein sequence ID" value="CAF4013849.1"/>
    <property type="molecule type" value="Genomic_DNA"/>
</dbReference>
<dbReference type="Gene3D" id="3.60.15.10">
    <property type="entry name" value="Ribonuclease Z/Hydroxyacylglutathione hydrolase-like"/>
    <property type="match status" value="1"/>
</dbReference>
<organism evidence="2 6">
    <name type="scientific">Didymodactylos carnosus</name>
    <dbReference type="NCBI Taxonomy" id="1234261"/>
    <lineage>
        <taxon>Eukaryota</taxon>
        <taxon>Metazoa</taxon>
        <taxon>Spiralia</taxon>
        <taxon>Gnathifera</taxon>
        <taxon>Rotifera</taxon>
        <taxon>Eurotatoria</taxon>
        <taxon>Bdelloidea</taxon>
        <taxon>Philodinida</taxon>
        <taxon>Philodinidae</taxon>
        <taxon>Didymodactylos</taxon>
    </lineage>
</organism>
<dbReference type="EMBL" id="CAJNOK010014411">
    <property type="protein sequence ID" value="CAF1204198.1"/>
    <property type="molecule type" value="Genomic_DNA"/>
</dbReference>
<dbReference type="PANTHER" id="PTHR33835">
    <property type="entry name" value="YALI0C07656P"/>
    <property type="match status" value="1"/>
</dbReference>
<name>A0A814GEC6_9BILA</name>
<evidence type="ECO:0000256" key="1">
    <source>
        <dbReference type="SAM" id="MobiDB-lite"/>
    </source>
</evidence>
<dbReference type="InterPro" id="IPR025638">
    <property type="entry name" value="DUF4336"/>
</dbReference>
<sequence>MATSEIKKQLIEIGPGFWNIRGHFKKLAGLVDIETQMSIIRLKNGNFIIIDTIPIDQGLKIEIDELTSYGDRIEAVLATHPFHTLAFPAFYQLYPKPPYYGTPRHLRKLTDIKWFGNLIDLQIREKWEPDIEMRIPAGAEFIAPEPEKSNHFVSVFVYHGPSHTLHVDDTIMYSPNPSFLLKVAGYKHGSMIFQPAIKNHGLYPTADAPYHFRDWMRKILNDWNFDNICCAHMGIKIGGAKQQVQDMLNKAEPLFQKLSEKNQKHNPQGDLKVKQKHDDKEEQHDGMNISGNECG</sequence>
<protein>
    <recommendedName>
        <fullName evidence="7">Metallo-beta-lactamase domain-containing protein</fullName>
    </recommendedName>
</protein>
<dbReference type="InterPro" id="IPR036866">
    <property type="entry name" value="RibonucZ/Hydroxyglut_hydro"/>
</dbReference>
<evidence type="ECO:0000313" key="3">
    <source>
        <dbReference type="EMBL" id="CAF1204198.1"/>
    </source>
</evidence>
<keyword evidence="6" id="KW-1185">Reference proteome</keyword>
<reference evidence="2" key="1">
    <citation type="submission" date="2021-02" db="EMBL/GenBank/DDBJ databases">
        <authorList>
            <person name="Nowell W R."/>
        </authorList>
    </citation>
    <scope>NUCLEOTIDE SEQUENCE</scope>
</reference>
<evidence type="ECO:0008006" key="7">
    <source>
        <dbReference type="Google" id="ProtNLM"/>
    </source>
</evidence>
<evidence type="ECO:0000313" key="6">
    <source>
        <dbReference type="Proteomes" id="UP000663829"/>
    </source>
</evidence>
<dbReference type="OrthoDB" id="421671at2759"/>
<dbReference type="PANTHER" id="PTHR33835:SF1">
    <property type="entry name" value="METALLO-BETA-LACTAMASE DOMAIN-CONTAINING PROTEIN"/>
    <property type="match status" value="1"/>
</dbReference>